<evidence type="ECO:0000256" key="8">
    <source>
        <dbReference type="ARBA" id="ARBA00045462"/>
    </source>
</evidence>
<protein>
    <recommendedName>
        <fullName evidence="3 9">Signal recognition particle 14 kDa protein</fullName>
        <shortName evidence="9">SRP14</shortName>
    </recommendedName>
</protein>
<comment type="subunit">
    <text evidence="9">Heterodimer with SRP9; binds RNA as heterodimer. Component of a signal recognition particle (SRP) complex that consists of a 7SL RNA molecule of 300 nucleotides and six protein subunits: SRP72, SRP68, SRP54, SRP19, SRP14 and SRP9.</text>
</comment>
<evidence type="ECO:0000256" key="7">
    <source>
        <dbReference type="ARBA" id="ARBA00023274"/>
    </source>
</evidence>
<evidence type="ECO:0000256" key="4">
    <source>
        <dbReference type="ARBA" id="ARBA00022490"/>
    </source>
</evidence>
<dbReference type="Pfam" id="PF02290">
    <property type="entry name" value="SRP14"/>
    <property type="match status" value="1"/>
</dbReference>
<evidence type="ECO:0000256" key="9">
    <source>
        <dbReference type="RuleBase" id="RU368100"/>
    </source>
</evidence>
<dbReference type="Gene3D" id="3.30.720.10">
    <property type="entry name" value="Signal recognition particle alu RNA binding heterodimer, srp9/1"/>
    <property type="match status" value="1"/>
</dbReference>
<comment type="subcellular location">
    <subcellularLocation>
        <location evidence="1 9">Cytoplasm</location>
    </subcellularLocation>
</comment>
<proteinExistence type="inferred from homology"/>
<keyword evidence="7 9" id="KW-0687">Ribonucleoprotein</keyword>
<reference evidence="11 12" key="1">
    <citation type="submission" date="2021-02" db="EMBL/GenBank/DDBJ databases">
        <title>Safari Cat Assemblies.</title>
        <authorList>
            <person name="Bredemeyer K.R."/>
            <person name="Murphy W.J."/>
        </authorList>
    </citation>
    <scope>NUCLEOTIDE SEQUENCE [LARGE SCALE GENOMIC DNA]</scope>
</reference>
<evidence type="ECO:0000256" key="2">
    <source>
        <dbReference type="ARBA" id="ARBA00010349"/>
    </source>
</evidence>
<reference evidence="11" key="2">
    <citation type="submission" date="2025-08" db="UniProtKB">
        <authorList>
            <consortium name="Ensembl"/>
        </authorList>
    </citation>
    <scope>IDENTIFICATION</scope>
    <source>
        <strain evidence="11">breed Abyssinian</strain>
    </source>
</reference>
<dbReference type="InterPro" id="IPR003210">
    <property type="entry name" value="Signal_recog_particle_SRP14"/>
</dbReference>
<name>A0ABI7Y935_FELCA</name>
<gene>
    <name evidence="11" type="primary">SRP14</name>
</gene>
<dbReference type="Proteomes" id="UP000823872">
    <property type="component" value="Chromosome B3"/>
</dbReference>
<evidence type="ECO:0000313" key="11">
    <source>
        <dbReference type="Ensembl" id="ENSFCTP00005031346.1"/>
    </source>
</evidence>
<dbReference type="SUPFAM" id="SSF54762">
    <property type="entry name" value="Signal recognition particle alu RNA binding heterodimer, SRP9/14"/>
    <property type="match status" value="1"/>
</dbReference>
<evidence type="ECO:0000256" key="10">
    <source>
        <dbReference type="SAM" id="MobiDB-lite"/>
    </source>
</evidence>
<organism evidence="11 12">
    <name type="scientific">Felis catus</name>
    <name type="common">Cat</name>
    <name type="synonym">Felis silvestris catus</name>
    <dbReference type="NCBI Taxonomy" id="9685"/>
    <lineage>
        <taxon>Eukaryota</taxon>
        <taxon>Metazoa</taxon>
        <taxon>Chordata</taxon>
        <taxon>Craniata</taxon>
        <taxon>Vertebrata</taxon>
        <taxon>Euteleostomi</taxon>
        <taxon>Mammalia</taxon>
        <taxon>Eutheria</taxon>
        <taxon>Laurasiatheria</taxon>
        <taxon>Carnivora</taxon>
        <taxon>Feliformia</taxon>
        <taxon>Felidae</taxon>
        <taxon>Felinae</taxon>
        <taxon>Felis</taxon>
    </lineage>
</organism>
<keyword evidence="6 9" id="KW-0733">Signal recognition particle</keyword>
<comment type="function">
    <text evidence="8 9">Component of the signal recognition particle (SRP) complex, a ribonucleoprotein complex that mediates the cotranslational targeting of secretory and membrane proteins to the endoplasmic reticulum (ER). SRP9 together with SRP14 and the Alu portion of the SRP RNA, constitutes the elongation arrest domain of SRP. The complex of SRP9 and SRP14 is required for SRP RNA binding.</text>
</comment>
<feature type="region of interest" description="Disordered" evidence="10">
    <location>
        <begin position="129"/>
        <end position="149"/>
    </location>
</feature>
<comment type="similarity">
    <text evidence="2 9">Belongs to the SRP14 family.</text>
</comment>
<keyword evidence="5 9" id="KW-0694">RNA-binding</keyword>
<reference evidence="11" key="3">
    <citation type="submission" date="2025-09" db="UniProtKB">
        <authorList>
            <consortium name="Ensembl"/>
        </authorList>
    </citation>
    <scope>IDENTIFICATION</scope>
    <source>
        <strain evidence="11">breed Abyssinian</strain>
    </source>
</reference>
<evidence type="ECO:0000313" key="12">
    <source>
        <dbReference type="Proteomes" id="UP000823872"/>
    </source>
</evidence>
<evidence type="ECO:0000256" key="1">
    <source>
        <dbReference type="ARBA" id="ARBA00004496"/>
    </source>
</evidence>
<keyword evidence="12" id="KW-1185">Reference proteome</keyword>
<dbReference type="InterPro" id="IPR009018">
    <property type="entry name" value="Signal_recog_particle_SRP9/14"/>
</dbReference>
<keyword evidence="4 9" id="KW-0963">Cytoplasm</keyword>
<evidence type="ECO:0000256" key="3">
    <source>
        <dbReference type="ARBA" id="ARBA00017926"/>
    </source>
</evidence>
<dbReference type="GeneTree" id="ENSGT00390000008496"/>
<accession>A0ABI7Y935</accession>
<dbReference type="PANTHER" id="PTHR12013">
    <property type="entry name" value="SIGNAL RECOGNITION PARTICLE 14 KD PROTEIN"/>
    <property type="match status" value="1"/>
</dbReference>
<feature type="compositionally biased region" description="Basic residues" evidence="10">
    <location>
        <begin position="135"/>
        <end position="149"/>
    </location>
</feature>
<evidence type="ECO:0000256" key="5">
    <source>
        <dbReference type="ARBA" id="ARBA00022884"/>
    </source>
</evidence>
<evidence type="ECO:0000256" key="6">
    <source>
        <dbReference type="ARBA" id="ARBA00023135"/>
    </source>
</evidence>
<sequence>MWEGIWEPFLFPSSPGVREKEQEGVWPRDSETVTQLPRAKSHRLNGKFLTELTRLFQKCRLSGSVFITLKKYDGRTKPIPRKGSVEGFEPSDNKCLLRATDGKKKISTVVSSKEVNKFQMAYSNLLRANMDGLKKRDKKSKSKKSKAAQ</sequence>
<dbReference type="Ensembl" id="ENSFCTT00005044010.1">
    <property type="protein sequence ID" value="ENSFCTP00005031346.1"/>
    <property type="gene ID" value="ENSFCTG00005015430.1"/>
</dbReference>